<dbReference type="AlphaFoldDB" id="A0A3B0RP45"/>
<organism evidence="1">
    <name type="scientific">hydrothermal vent metagenome</name>
    <dbReference type="NCBI Taxonomy" id="652676"/>
    <lineage>
        <taxon>unclassified sequences</taxon>
        <taxon>metagenomes</taxon>
        <taxon>ecological metagenomes</taxon>
    </lineage>
</organism>
<evidence type="ECO:0000313" key="1">
    <source>
        <dbReference type="EMBL" id="VAV95070.1"/>
    </source>
</evidence>
<sequence>MHAHLTDDHPDKVVTETSWGRRFMELQCPECDESHRTEVKPRNTDPTFLDEHYRAIRLVAFDMFLYHWQAQHDQETKNE</sequence>
<protein>
    <submittedName>
        <fullName evidence="1">Uncharacterized protein</fullName>
    </submittedName>
</protein>
<accession>A0A3B0RP45</accession>
<reference evidence="1" key="1">
    <citation type="submission" date="2018-06" db="EMBL/GenBank/DDBJ databases">
        <authorList>
            <person name="Zhirakovskaya E."/>
        </authorList>
    </citation>
    <scope>NUCLEOTIDE SEQUENCE</scope>
</reference>
<name>A0A3B0RP45_9ZZZZ</name>
<dbReference type="EMBL" id="UOEK01000070">
    <property type="protein sequence ID" value="VAV95070.1"/>
    <property type="molecule type" value="Genomic_DNA"/>
</dbReference>
<gene>
    <name evidence="1" type="ORF">MNBD_ACTINO02-588</name>
</gene>
<proteinExistence type="predicted"/>